<protein>
    <submittedName>
        <fullName evidence="3">Uncharacterized protein</fullName>
    </submittedName>
</protein>
<feature type="region of interest" description="Disordered" evidence="1">
    <location>
        <begin position="42"/>
        <end position="66"/>
    </location>
</feature>
<accession>A0ABM9DSG4</accession>
<keyword evidence="2" id="KW-1133">Transmembrane helix</keyword>
<sequence>MGGVGPASRTDLLPVTRLIVIVLMLGSFALAFAQLVRQSEETSLRPQPAASRCGDAAGTPCPQRAL</sequence>
<proteinExistence type="predicted"/>
<feature type="transmembrane region" description="Helical" evidence="2">
    <location>
        <begin position="15"/>
        <end position="36"/>
    </location>
</feature>
<evidence type="ECO:0000313" key="3">
    <source>
        <dbReference type="EMBL" id="CAH2399626.1"/>
    </source>
</evidence>
<dbReference type="EMBL" id="CAKXZT010000117">
    <property type="protein sequence ID" value="CAH2399626.1"/>
    <property type="molecule type" value="Genomic_DNA"/>
</dbReference>
<keyword evidence="2" id="KW-0472">Membrane</keyword>
<organism evidence="3 4">
    <name type="scientific">Mesorhizobium escarrei</name>
    <dbReference type="NCBI Taxonomy" id="666018"/>
    <lineage>
        <taxon>Bacteria</taxon>
        <taxon>Pseudomonadati</taxon>
        <taxon>Pseudomonadota</taxon>
        <taxon>Alphaproteobacteria</taxon>
        <taxon>Hyphomicrobiales</taxon>
        <taxon>Phyllobacteriaceae</taxon>
        <taxon>Mesorhizobium</taxon>
    </lineage>
</organism>
<keyword evidence="4" id="KW-1185">Reference proteome</keyword>
<keyword evidence="2" id="KW-0812">Transmembrane</keyword>
<name>A0ABM9DSG4_9HYPH</name>
<gene>
    <name evidence="3" type="ORF">MES5069_230044</name>
</gene>
<evidence type="ECO:0000256" key="1">
    <source>
        <dbReference type="SAM" id="MobiDB-lite"/>
    </source>
</evidence>
<reference evidence="3 4" key="1">
    <citation type="submission" date="2022-03" db="EMBL/GenBank/DDBJ databases">
        <authorList>
            <person name="Brunel B."/>
        </authorList>
    </citation>
    <scope>NUCLEOTIDE SEQUENCE [LARGE SCALE GENOMIC DNA]</scope>
    <source>
        <strain evidence="3">STM5069sample</strain>
    </source>
</reference>
<comment type="caution">
    <text evidence="3">The sequence shown here is derived from an EMBL/GenBank/DDBJ whole genome shotgun (WGS) entry which is preliminary data.</text>
</comment>
<dbReference type="Proteomes" id="UP001153050">
    <property type="component" value="Unassembled WGS sequence"/>
</dbReference>
<evidence type="ECO:0000313" key="4">
    <source>
        <dbReference type="Proteomes" id="UP001153050"/>
    </source>
</evidence>
<evidence type="ECO:0000256" key="2">
    <source>
        <dbReference type="SAM" id="Phobius"/>
    </source>
</evidence>